<name>A0A5B0GUK2_9BURK</name>
<proteinExistence type="predicted"/>
<accession>A0A5B0GUK2</accession>
<gene>
    <name evidence="2" type="ORF">FVF58_26030</name>
</gene>
<evidence type="ECO:0000313" key="2">
    <source>
        <dbReference type="EMBL" id="KAA1006616.1"/>
    </source>
</evidence>
<protein>
    <submittedName>
        <fullName evidence="2">DUF4224 domain-containing protein</fullName>
    </submittedName>
</protein>
<sequence length="100" mass="11288">MFGAMFLSADELVELTGRRRREAQAQALRMMGIERKMRAGGRLVVSRRHVEQVLGVASAGPVDVDAMNDWSAALWLLAHADGKVTEKIYRRRAERVKPLR</sequence>
<evidence type="ECO:0000313" key="3">
    <source>
        <dbReference type="Proteomes" id="UP000325273"/>
    </source>
</evidence>
<dbReference type="EMBL" id="VTUZ01000019">
    <property type="protein sequence ID" value="KAA1006616.1"/>
    <property type="molecule type" value="Genomic_DNA"/>
</dbReference>
<reference evidence="2 3" key="1">
    <citation type="submission" date="2019-08" db="EMBL/GenBank/DDBJ databases">
        <title>Paraburkholderia sp. DCY113.</title>
        <authorList>
            <person name="Kang J."/>
        </authorList>
    </citation>
    <scope>NUCLEOTIDE SEQUENCE [LARGE SCALE GENOMIC DNA]</scope>
    <source>
        <strain evidence="2 3">DCY113</strain>
    </source>
</reference>
<dbReference type="Proteomes" id="UP000325273">
    <property type="component" value="Unassembled WGS sequence"/>
</dbReference>
<dbReference type="AlphaFoldDB" id="A0A5B0GUK2"/>
<keyword evidence="3" id="KW-1185">Reference proteome</keyword>
<feature type="domain" description="DUF4224" evidence="1">
    <location>
        <begin position="6"/>
        <end position="50"/>
    </location>
</feature>
<organism evidence="2 3">
    <name type="scientific">Paraburkholderia panacisoli</name>
    <dbReference type="NCBI Taxonomy" id="2603818"/>
    <lineage>
        <taxon>Bacteria</taxon>
        <taxon>Pseudomonadati</taxon>
        <taxon>Pseudomonadota</taxon>
        <taxon>Betaproteobacteria</taxon>
        <taxon>Burkholderiales</taxon>
        <taxon>Burkholderiaceae</taxon>
        <taxon>Paraburkholderia</taxon>
    </lineage>
</organism>
<comment type="caution">
    <text evidence="2">The sequence shown here is derived from an EMBL/GenBank/DDBJ whole genome shotgun (WGS) entry which is preliminary data.</text>
</comment>
<evidence type="ECO:0000259" key="1">
    <source>
        <dbReference type="Pfam" id="PF13986"/>
    </source>
</evidence>
<dbReference type="InterPro" id="IPR025319">
    <property type="entry name" value="DUF4224"/>
</dbReference>
<dbReference type="Pfam" id="PF13986">
    <property type="entry name" value="DUF4224"/>
    <property type="match status" value="1"/>
</dbReference>